<protein>
    <submittedName>
        <fullName evidence="5">DNA-binding helix-turn-helix protein</fullName>
    </submittedName>
</protein>
<evidence type="ECO:0000313" key="6">
    <source>
        <dbReference type="Proteomes" id="UP000050911"/>
    </source>
</evidence>
<evidence type="ECO:0000256" key="2">
    <source>
        <dbReference type="SAM" id="Coils"/>
    </source>
</evidence>
<gene>
    <name evidence="5" type="ORF">FC96_GL000933</name>
</gene>
<keyword evidence="1 5" id="KW-0238">DNA-binding</keyword>
<feature type="coiled-coil region" evidence="2">
    <location>
        <begin position="59"/>
        <end position="93"/>
    </location>
</feature>
<dbReference type="CDD" id="cd00093">
    <property type="entry name" value="HTH_XRE"/>
    <property type="match status" value="1"/>
</dbReference>
<dbReference type="GO" id="GO:0003677">
    <property type="term" value="F:DNA binding"/>
    <property type="evidence" value="ECO:0007669"/>
    <property type="project" value="UniProtKB-KW"/>
</dbReference>
<dbReference type="SMART" id="SM00530">
    <property type="entry name" value="HTH_XRE"/>
    <property type="match status" value="1"/>
</dbReference>
<name>A0A0R1HJH7_9LACO</name>
<evidence type="ECO:0000256" key="3">
    <source>
        <dbReference type="SAM" id="Phobius"/>
    </source>
</evidence>
<comment type="caution">
    <text evidence="5">The sequence shown here is derived from an EMBL/GenBank/DDBJ whole genome shotgun (WGS) entry which is preliminary data.</text>
</comment>
<dbReference type="EMBL" id="AZCX01000018">
    <property type="protein sequence ID" value="KRK46789.1"/>
    <property type="molecule type" value="Genomic_DNA"/>
</dbReference>
<evidence type="ECO:0000256" key="1">
    <source>
        <dbReference type="ARBA" id="ARBA00023125"/>
    </source>
</evidence>
<evidence type="ECO:0000313" key="5">
    <source>
        <dbReference type="EMBL" id="KRK46789.1"/>
    </source>
</evidence>
<reference evidence="5 6" key="1">
    <citation type="journal article" date="2015" name="Genome Announc.">
        <title>Expanding the biotechnology potential of lactobacilli through comparative genomics of 213 strains and associated genera.</title>
        <authorList>
            <person name="Sun Z."/>
            <person name="Harris H.M."/>
            <person name="McCann A."/>
            <person name="Guo C."/>
            <person name="Argimon S."/>
            <person name="Zhang W."/>
            <person name="Yang X."/>
            <person name="Jeffery I.B."/>
            <person name="Cooney J.C."/>
            <person name="Kagawa T.F."/>
            <person name="Liu W."/>
            <person name="Song Y."/>
            <person name="Salvetti E."/>
            <person name="Wrobel A."/>
            <person name="Rasinkangas P."/>
            <person name="Parkhill J."/>
            <person name="Rea M.C."/>
            <person name="O'Sullivan O."/>
            <person name="Ritari J."/>
            <person name="Douillard F.P."/>
            <person name="Paul Ross R."/>
            <person name="Yang R."/>
            <person name="Briner A.E."/>
            <person name="Felis G.E."/>
            <person name="de Vos W.M."/>
            <person name="Barrangou R."/>
            <person name="Klaenhammer T.R."/>
            <person name="Caufield P.W."/>
            <person name="Cui Y."/>
            <person name="Zhang H."/>
            <person name="O'Toole P.W."/>
        </authorList>
    </citation>
    <scope>NUCLEOTIDE SEQUENCE [LARGE SCALE GENOMIC DNA]</scope>
    <source>
        <strain evidence="5 6">JCM 15530</strain>
    </source>
</reference>
<dbReference type="PANTHER" id="PTHR46558:SF13">
    <property type="entry name" value="HTH-TYPE TRANSCRIPTIONAL REGULATOR IMMR"/>
    <property type="match status" value="1"/>
</dbReference>
<feature type="domain" description="HTH cro/C1-type" evidence="4">
    <location>
        <begin position="8"/>
        <end position="62"/>
    </location>
</feature>
<dbReference type="PATRIC" id="fig|1302272.5.peg.938"/>
<dbReference type="Gene3D" id="1.10.260.40">
    <property type="entry name" value="lambda repressor-like DNA-binding domains"/>
    <property type="match status" value="1"/>
</dbReference>
<keyword evidence="3" id="KW-0472">Membrane</keyword>
<organism evidence="5 6">
    <name type="scientific">Secundilactobacillus kimchicus JCM 15530</name>
    <dbReference type="NCBI Taxonomy" id="1302272"/>
    <lineage>
        <taxon>Bacteria</taxon>
        <taxon>Bacillati</taxon>
        <taxon>Bacillota</taxon>
        <taxon>Bacilli</taxon>
        <taxon>Lactobacillales</taxon>
        <taxon>Lactobacillaceae</taxon>
        <taxon>Secundilactobacillus</taxon>
    </lineage>
</organism>
<sequence>MESIAPQLKQARQEQHLSQNEVATILHISRQSISKWENGHTYPDIDNLILLSDLYKTSIDHLIQNNTELREKIAANDQEIADKQKKLKQVDRQLYQNRNEGLLLLVLALVSAIVPPVGVLLPIYVMWRNTKYNSLYRTIYLVSLLVILISLWGTAIFVMDNWLEPTHTEIYRIN</sequence>
<feature type="transmembrane region" description="Helical" evidence="3">
    <location>
        <begin position="139"/>
        <end position="163"/>
    </location>
</feature>
<keyword evidence="3" id="KW-1133">Transmembrane helix</keyword>
<dbReference type="SUPFAM" id="SSF47413">
    <property type="entry name" value="lambda repressor-like DNA-binding domains"/>
    <property type="match status" value="1"/>
</dbReference>
<dbReference type="Pfam" id="PF01381">
    <property type="entry name" value="HTH_3"/>
    <property type="match status" value="1"/>
</dbReference>
<dbReference type="STRING" id="1302272.FC96_GL000933"/>
<keyword evidence="3" id="KW-0812">Transmembrane</keyword>
<accession>A0A0R1HJH7</accession>
<dbReference type="PROSITE" id="PS50943">
    <property type="entry name" value="HTH_CROC1"/>
    <property type="match status" value="1"/>
</dbReference>
<feature type="transmembrane region" description="Helical" evidence="3">
    <location>
        <begin position="102"/>
        <end position="127"/>
    </location>
</feature>
<dbReference type="AlphaFoldDB" id="A0A0R1HJH7"/>
<dbReference type="InterPro" id="IPR010982">
    <property type="entry name" value="Lambda_DNA-bd_dom_sf"/>
</dbReference>
<evidence type="ECO:0000259" key="4">
    <source>
        <dbReference type="PROSITE" id="PS50943"/>
    </source>
</evidence>
<proteinExistence type="predicted"/>
<dbReference type="OrthoDB" id="9805856at2"/>
<keyword evidence="2" id="KW-0175">Coiled coil</keyword>
<dbReference type="InterPro" id="IPR001387">
    <property type="entry name" value="Cro/C1-type_HTH"/>
</dbReference>
<dbReference type="Proteomes" id="UP000050911">
    <property type="component" value="Unassembled WGS sequence"/>
</dbReference>
<dbReference type="RefSeq" id="WP_055679968.1">
    <property type="nucleotide sequence ID" value="NZ_AZCX01000018.1"/>
</dbReference>
<dbReference type="PANTHER" id="PTHR46558">
    <property type="entry name" value="TRACRIPTIONAL REGULATORY PROTEIN-RELATED-RELATED"/>
    <property type="match status" value="1"/>
</dbReference>
<keyword evidence="6" id="KW-1185">Reference proteome</keyword>